<evidence type="ECO:0000256" key="3">
    <source>
        <dbReference type="ARBA" id="ARBA00022714"/>
    </source>
</evidence>
<feature type="region of interest" description="Disordered" evidence="10">
    <location>
        <begin position="49"/>
        <end position="77"/>
    </location>
</feature>
<evidence type="ECO:0000256" key="7">
    <source>
        <dbReference type="ARBA" id="ARBA00023157"/>
    </source>
</evidence>
<sequence length="159" mass="15716">MTHDSDNSTDSDTSTPDAEPGGPRLDRRTALAGVGMAAAAVTLAACSSYGGGQADSGAPEKRADGQPPAELAKTTDVPVGGGLIAGDVVITQAAAGTFQGFSSTCTHAGCTVSEVSDGLIKCPCHGSSFRLDGTVASGPAARPLNGRSIRVEGDRIVSA</sequence>
<dbReference type="GO" id="GO:0004497">
    <property type="term" value="F:monooxygenase activity"/>
    <property type="evidence" value="ECO:0007669"/>
    <property type="project" value="UniProtKB-ARBA"/>
</dbReference>
<dbReference type="Pfam" id="PF00355">
    <property type="entry name" value="Rieske"/>
    <property type="match status" value="1"/>
</dbReference>
<gene>
    <name evidence="12" type="primary">petC</name>
    <name evidence="12" type="ORF">NCTC1934_04999</name>
</gene>
<dbReference type="OrthoDB" id="25106at2"/>
<dbReference type="AlphaFoldDB" id="A0A379JGM7"/>
<keyword evidence="13" id="KW-1185">Reference proteome</keyword>
<keyword evidence="4" id="KW-0479">Metal-binding</keyword>
<dbReference type="GO" id="GO:0046872">
    <property type="term" value="F:metal ion binding"/>
    <property type="evidence" value="ECO:0007669"/>
    <property type="project" value="UniProtKB-KW"/>
</dbReference>
<feature type="domain" description="Rieske" evidence="11">
    <location>
        <begin position="65"/>
        <end position="158"/>
    </location>
</feature>
<dbReference type="InterPro" id="IPR006311">
    <property type="entry name" value="TAT_signal"/>
</dbReference>
<dbReference type="STRING" id="1406858.GCA_000710895_02024"/>
<evidence type="ECO:0000256" key="2">
    <source>
        <dbReference type="ARBA" id="ARBA00015816"/>
    </source>
</evidence>
<dbReference type="InterPro" id="IPR036922">
    <property type="entry name" value="Rieske_2Fe-2S_sf"/>
</dbReference>
<evidence type="ECO:0000259" key="11">
    <source>
        <dbReference type="PROSITE" id="PS51296"/>
    </source>
</evidence>
<evidence type="ECO:0000256" key="1">
    <source>
        <dbReference type="ARBA" id="ARBA00002494"/>
    </source>
</evidence>
<dbReference type="SUPFAM" id="SSF50022">
    <property type="entry name" value="ISP domain"/>
    <property type="match status" value="1"/>
</dbReference>
<reference evidence="12 13" key="1">
    <citation type="submission" date="2018-06" db="EMBL/GenBank/DDBJ databases">
        <authorList>
            <consortium name="Pathogen Informatics"/>
            <person name="Doyle S."/>
        </authorList>
    </citation>
    <scope>NUCLEOTIDE SEQUENCE [LARGE SCALE GENOMIC DNA]</scope>
    <source>
        <strain evidence="12 13">NCTC1934</strain>
    </source>
</reference>
<evidence type="ECO:0000256" key="6">
    <source>
        <dbReference type="ARBA" id="ARBA00023014"/>
    </source>
</evidence>
<dbReference type="PRINTS" id="PR00162">
    <property type="entry name" value="RIESKE"/>
</dbReference>
<dbReference type="PROSITE" id="PS51296">
    <property type="entry name" value="RIESKE"/>
    <property type="match status" value="1"/>
</dbReference>
<dbReference type="Gene3D" id="2.102.10.10">
    <property type="entry name" value="Rieske [2Fe-2S] iron-sulphur domain"/>
    <property type="match status" value="1"/>
</dbReference>
<evidence type="ECO:0000256" key="5">
    <source>
        <dbReference type="ARBA" id="ARBA00023004"/>
    </source>
</evidence>
<dbReference type="InterPro" id="IPR014349">
    <property type="entry name" value="Rieske_Fe-S_prot"/>
</dbReference>
<evidence type="ECO:0000256" key="4">
    <source>
        <dbReference type="ARBA" id="ARBA00022723"/>
    </source>
</evidence>
<evidence type="ECO:0000313" key="13">
    <source>
        <dbReference type="Proteomes" id="UP000255467"/>
    </source>
</evidence>
<dbReference type="GO" id="GO:0016705">
    <property type="term" value="F:oxidoreductase activity, acting on paired donors, with incorporation or reduction of molecular oxygen"/>
    <property type="evidence" value="ECO:0007669"/>
    <property type="project" value="UniProtKB-ARBA"/>
</dbReference>
<evidence type="ECO:0000256" key="10">
    <source>
        <dbReference type="SAM" id="MobiDB-lite"/>
    </source>
</evidence>
<name>A0A379JGM7_9NOCA</name>
<dbReference type="PROSITE" id="PS51318">
    <property type="entry name" value="TAT"/>
    <property type="match status" value="1"/>
</dbReference>
<dbReference type="GO" id="GO:0016020">
    <property type="term" value="C:membrane"/>
    <property type="evidence" value="ECO:0007669"/>
    <property type="project" value="InterPro"/>
</dbReference>
<dbReference type="RefSeq" id="WP_081592951.1">
    <property type="nucleotide sequence ID" value="NZ_UGRY01000003.1"/>
</dbReference>
<keyword evidence="6" id="KW-0411">Iron-sulfur</keyword>
<dbReference type="Proteomes" id="UP000255467">
    <property type="component" value="Unassembled WGS sequence"/>
</dbReference>
<organism evidence="12 13">
    <name type="scientific">Nocardia otitidiscaviarum</name>
    <dbReference type="NCBI Taxonomy" id="1823"/>
    <lineage>
        <taxon>Bacteria</taxon>
        <taxon>Bacillati</taxon>
        <taxon>Actinomycetota</taxon>
        <taxon>Actinomycetes</taxon>
        <taxon>Mycobacteriales</taxon>
        <taxon>Nocardiaceae</taxon>
        <taxon>Nocardia</taxon>
    </lineage>
</organism>
<comment type="function">
    <text evidence="1">Iron-sulfur subunit of the cytochrome bc1 complex, an essential component of the respiratory electron transport chain required for ATP synthesis. The bc1 complex catalyzes the oxidation of menaquinol and the reduction of cytochrome c in the respiratory chain. The bc1 complex operates through a Q-cycle mechanism that couples electron transfer to generation of the proton gradient that drives ATP synthesis.</text>
</comment>
<dbReference type="InterPro" id="IPR017941">
    <property type="entry name" value="Rieske_2Fe-2S"/>
</dbReference>
<keyword evidence="5" id="KW-0408">Iron</keyword>
<dbReference type="EMBL" id="UGRY01000003">
    <property type="protein sequence ID" value="SUD47678.1"/>
    <property type="molecule type" value="Genomic_DNA"/>
</dbReference>
<protein>
    <recommendedName>
        <fullName evidence="2">Cytochrome bc1 complex Rieske iron-sulfur subunit</fullName>
    </recommendedName>
    <alternativeName>
        <fullName evidence="8">Cytochrome bc1 reductase complex subunit QcrA</fullName>
    </alternativeName>
</protein>
<evidence type="ECO:0000256" key="9">
    <source>
        <dbReference type="ARBA" id="ARBA00034078"/>
    </source>
</evidence>
<accession>A0A379JGM7</accession>
<dbReference type="CDD" id="cd03467">
    <property type="entry name" value="Rieske"/>
    <property type="match status" value="1"/>
</dbReference>
<evidence type="ECO:0000313" key="12">
    <source>
        <dbReference type="EMBL" id="SUD47678.1"/>
    </source>
</evidence>
<dbReference type="GO" id="GO:0051537">
    <property type="term" value="F:2 iron, 2 sulfur cluster binding"/>
    <property type="evidence" value="ECO:0007669"/>
    <property type="project" value="UniProtKB-KW"/>
</dbReference>
<keyword evidence="3" id="KW-0001">2Fe-2S</keyword>
<evidence type="ECO:0000256" key="8">
    <source>
        <dbReference type="ARBA" id="ARBA00029586"/>
    </source>
</evidence>
<comment type="cofactor">
    <cofactor evidence="9">
        <name>[2Fe-2S] cluster</name>
        <dbReference type="ChEBI" id="CHEBI:190135"/>
    </cofactor>
</comment>
<proteinExistence type="predicted"/>
<keyword evidence="12" id="KW-0560">Oxidoreductase</keyword>
<dbReference type="PANTHER" id="PTHR10134">
    <property type="entry name" value="CYTOCHROME B-C1 COMPLEX SUBUNIT RIESKE, MITOCHONDRIAL"/>
    <property type="match status" value="1"/>
</dbReference>
<dbReference type="InterPro" id="IPR005805">
    <property type="entry name" value="Rieske_Fe-S_prot_C"/>
</dbReference>
<feature type="region of interest" description="Disordered" evidence="10">
    <location>
        <begin position="1"/>
        <end position="29"/>
    </location>
</feature>
<keyword evidence="7" id="KW-1015">Disulfide bond</keyword>